<dbReference type="InterPro" id="IPR029062">
    <property type="entry name" value="Class_I_gatase-like"/>
</dbReference>
<comment type="caution">
    <text evidence="3">The sequence shown here is derived from an EMBL/GenBank/DDBJ whole genome shotgun (WGS) entry which is preliminary data.</text>
</comment>
<feature type="domain" description="DUF4350" evidence="2">
    <location>
        <begin position="41"/>
        <end position="262"/>
    </location>
</feature>
<dbReference type="RefSeq" id="WP_084004392.1">
    <property type="nucleotide sequence ID" value="NZ_MDTQ01000001.1"/>
</dbReference>
<dbReference type="Proteomes" id="UP000094291">
    <property type="component" value="Unassembled WGS sequence"/>
</dbReference>
<keyword evidence="1" id="KW-0812">Transmembrane</keyword>
<dbReference type="Pfam" id="PF14258">
    <property type="entry name" value="DUF4350"/>
    <property type="match status" value="1"/>
</dbReference>
<name>A0A1E2V6M3_9GAMM</name>
<evidence type="ECO:0000313" key="4">
    <source>
        <dbReference type="Proteomes" id="UP000094291"/>
    </source>
</evidence>
<sequence>MSGLSMRLILLLLVLALAGLIAMNLEKVETLENIGPTAEVRRNAYSAAEHFLEKHGIEVSDERGRVDPKMLDDDDVLLLSDVSFLQRNGRQAQALLDWVADGGRLIWHLDASNEDSPLARLMGVSLVEVARNDSDKKDRVSRQSNRLTIDTDEEITALTPSQRVRPELNRIEQSVDQASISYWYGHDQPYLRSVFHTNETLSYKPSTADYPMQLLGYAKNDERIGLLHFRLGHGQVSVLADTRIWQNNRIGLFDHALLLATLSSGADQFYLQHDVDVPTLTELIRQYALAPMLVLWLLLLFWVLGQSRRFGPLEERRREQRRSLAEHVSAVARFHQQHKQLDHLLAPLRRQAMARACRDHIQFEQLSTPEQLALLSRRTGHREVQLRRALYGKAPYRSDEFLDIVQLLTSIRDQL</sequence>
<keyword evidence="4" id="KW-1185">Reference proteome</keyword>
<proteinExistence type="predicted"/>
<feature type="transmembrane region" description="Helical" evidence="1">
    <location>
        <begin position="287"/>
        <end position="304"/>
    </location>
</feature>
<dbReference type="STRING" id="197479.BFW38_02020"/>
<reference evidence="3 4" key="1">
    <citation type="submission" date="2016-08" db="EMBL/GenBank/DDBJ databases">
        <authorList>
            <person name="Seilhamer J.J."/>
        </authorList>
    </citation>
    <scope>NUCLEOTIDE SEQUENCE [LARGE SCALE GENOMIC DNA]</scope>
    <source>
        <strain evidence="3 4">PH27A</strain>
    </source>
</reference>
<dbReference type="Gene3D" id="3.40.50.880">
    <property type="match status" value="1"/>
</dbReference>
<keyword evidence="1" id="KW-1133">Transmembrane helix</keyword>
<dbReference type="AlphaFoldDB" id="A0A1E2V6M3"/>
<gene>
    <name evidence="3" type="ORF">BFW38_02020</name>
</gene>
<dbReference type="OrthoDB" id="6638317at2"/>
<dbReference type="EMBL" id="MDTQ01000001">
    <property type="protein sequence ID" value="ODC02502.1"/>
    <property type="molecule type" value="Genomic_DNA"/>
</dbReference>
<accession>A0A1E2V6M3</accession>
<evidence type="ECO:0000313" key="3">
    <source>
        <dbReference type="EMBL" id="ODC02502.1"/>
    </source>
</evidence>
<evidence type="ECO:0000256" key="1">
    <source>
        <dbReference type="SAM" id="Phobius"/>
    </source>
</evidence>
<evidence type="ECO:0000259" key="2">
    <source>
        <dbReference type="Pfam" id="PF14258"/>
    </source>
</evidence>
<protein>
    <recommendedName>
        <fullName evidence="2">DUF4350 domain-containing protein</fullName>
    </recommendedName>
</protein>
<dbReference type="SUPFAM" id="SSF52317">
    <property type="entry name" value="Class I glutamine amidotransferase-like"/>
    <property type="match status" value="1"/>
</dbReference>
<keyword evidence="1" id="KW-0472">Membrane</keyword>
<organism evidence="3 4">
    <name type="scientific">Terasakiispira papahanaumokuakeensis</name>
    <dbReference type="NCBI Taxonomy" id="197479"/>
    <lineage>
        <taxon>Bacteria</taxon>
        <taxon>Pseudomonadati</taxon>
        <taxon>Pseudomonadota</taxon>
        <taxon>Gammaproteobacteria</taxon>
        <taxon>Oceanospirillales</taxon>
        <taxon>Terasakiispira</taxon>
    </lineage>
</organism>
<dbReference type="InterPro" id="IPR025646">
    <property type="entry name" value="DUF4350"/>
</dbReference>